<dbReference type="EMBL" id="RBWU01000010">
    <property type="protein sequence ID" value="RKS67698.1"/>
    <property type="molecule type" value="Genomic_DNA"/>
</dbReference>
<feature type="compositionally biased region" description="Basic and acidic residues" evidence="1">
    <location>
        <begin position="63"/>
        <end position="73"/>
    </location>
</feature>
<dbReference type="OrthoDB" id="3466786at2"/>
<feature type="compositionally biased region" description="Basic and acidic residues" evidence="1">
    <location>
        <begin position="450"/>
        <end position="463"/>
    </location>
</feature>
<proteinExistence type="predicted"/>
<feature type="compositionally biased region" description="Acidic residues" evidence="1">
    <location>
        <begin position="227"/>
        <end position="244"/>
    </location>
</feature>
<feature type="compositionally biased region" description="Basic and acidic residues" evidence="1">
    <location>
        <begin position="153"/>
        <end position="180"/>
    </location>
</feature>
<name>A0A495Q8S5_9ACTN</name>
<accession>A0A495Q8S5</accession>
<evidence type="ECO:0000313" key="2">
    <source>
        <dbReference type="EMBL" id="RKS67698.1"/>
    </source>
</evidence>
<feature type="compositionally biased region" description="Low complexity" evidence="1">
    <location>
        <begin position="1"/>
        <end position="10"/>
    </location>
</feature>
<gene>
    <name evidence="2" type="ORF">BZB76_6823</name>
</gene>
<comment type="caution">
    <text evidence="2">The sequence shown here is derived from an EMBL/GenBank/DDBJ whole genome shotgun (WGS) entry which is preliminary data.</text>
</comment>
<feature type="compositionally biased region" description="Polar residues" evidence="1">
    <location>
        <begin position="259"/>
        <end position="272"/>
    </location>
</feature>
<dbReference type="Proteomes" id="UP000274601">
    <property type="component" value="Unassembled WGS sequence"/>
</dbReference>
<dbReference type="RefSeq" id="WP_147449652.1">
    <property type="nucleotide sequence ID" value="NZ_RBWU01000010.1"/>
</dbReference>
<feature type="compositionally biased region" description="Basic and acidic residues" evidence="1">
    <location>
        <begin position="397"/>
        <end position="407"/>
    </location>
</feature>
<feature type="compositionally biased region" description="Basic and acidic residues" evidence="1">
    <location>
        <begin position="275"/>
        <end position="297"/>
    </location>
</feature>
<feature type="compositionally biased region" description="Basic and acidic residues" evidence="1">
    <location>
        <begin position="245"/>
        <end position="257"/>
    </location>
</feature>
<feature type="compositionally biased region" description="Acidic residues" evidence="1">
    <location>
        <begin position="107"/>
        <end position="121"/>
    </location>
</feature>
<feature type="compositionally biased region" description="Polar residues" evidence="1">
    <location>
        <begin position="476"/>
        <end position="489"/>
    </location>
</feature>
<feature type="compositionally biased region" description="Basic and acidic residues" evidence="1">
    <location>
        <begin position="11"/>
        <end position="25"/>
    </location>
</feature>
<reference evidence="2 3" key="1">
    <citation type="submission" date="2018-10" db="EMBL/GenBank/DDBJ databases">
        <title>Genomic Encyclopedia of Archaeal and Bacterial Type Strains, Phase II (KMG-II): from individual species to whole genera.</title>
        <authorList>
            <person name="Goeker M."/>
        </authorList>
    </citation>
    <scope>NUCLEOTIDE SEQUENCE [LARGE SCALE GENOMIC DNA]</scope>
    <source>
        <strain evidence="2 3">DSM 43383</strain>
    </source>
</reference>
<organism evidence="2 3">
    <name type="scientific">Actinomadura pelletieri DSM 43383</name>
    <dbReference type="NCBI Taxonomy" id="1120940"/>
    <lineage>
        <taxon>Bacteria</taxon>
        <taxon>Bacillati</taxon>
        <taxon>Actinomycetota</taxon>
        <taxon>Actinomycetes</taxon>
        <taxon>Streptosporangiales</taxon>
        <taxon>Thermomonosporaceae</taxon>
        <taxon>Actinomadura</taxon>
    </lineage>
</organism>
<feature type="compositionally biased region" description="Acidic residues" evidence="1">
    <location>
        <begin position="188"/>
        <end position="197"/>
    </location>
</feature>
<evidence type="ECO:0000313" key="3">
    <source>
        <dbReference type="Proteomes" id="UP000274601"/>
    </source>
</evidence>
<keyword evidence="3" id="KW-1185">Reference proteome</keyword>
<feature type="compositionally biased region" description="Basic and acidic residues" evidence="1">
    <location>
        <begin position="136"/>
        <end position="145"/>
    </location>
</feature>
<sequence length="524" mass="57077">MGLERTSGTDTRTDTTDSPNTHERPSAPQPDNPGAPGQPSRLESLRRAREEQHARAAQIAAARETEQRERPVEDNPSTEDQTQDTPAEPEDNDETREPADTAQEPDAGTDEAERDPEETDPQTEQPKQSDTLGEEPDTRDTDRLAADSSDETGQTRDGEAETEDLSEHDRPPLPRREERSSNTAGYDENAETDEAEQLDIPGETREPIEATEGSEAEAGEAERSSEDTDAQVETEDAEQPDVLDEEPHTQDTQRPLDETGQTQDGVADSQSPLPRDGERSSNTADRDADQETGEAERAPQSPDMSPGQEGQEVADEQVRAPGDPRPAGNQPGTSDAAAQPDAPALPPDWPPRTNDGGTRWSTPVYRIDDRTSGTQVEPRDRNAETQPETPTTTNEASDYRRLPELPRDGTPGRGELRPPEDDPADRDAELEERRRSRWEPLERLQAGMDGVKKATEGAKHYLDKSPPTGKAEVKTDTGSAHSPTTNAAANPTDVVLGAAIVATAAIGAIMRTVDKIKHREAEHE</sequence>
<feature type="compositionally biased region" description="Polar residues" evidence="1">
    <location>
        <begin position="122"/>
        <end position="131"/>
    </location>
</feature>
<feature type="compositionally biased region" description="Basic and acidic residues" evidence="1">
    <location>
        <begin position="414"/>
        <end position="442"/>
    </location>
</feature>
<evidence type="ECO:0000256" key="1">
    <source>
        <dbReference type="SAM" id="MobiDB-lite"/>
    </source>
</evidence>
<feature type="compositionally biased region" description="Basic and acidic residues" evidence="1">
    <location>
        <begin position="43"/>
        <end position="54"/>
    </location>
</feature>
<feature type="region of interest" description="Disordered" evidence="1">
    <location>
        <begin position="1"/>
        <end position="491"/>
    </location>
</feature>
<feature type="compositionally biased region" description="Low complexity" evidence="1">
    <location>
        <begin position="384"/>
        <end position="396"/>
    </location>
</feature>
<feature type="compositionally biased region" description="Basic and acidic residues" evidence="1">
    <location>
        <begin position="366"/>
        <end position="383"/>
    </location>
</feature>
<dbReference type="AlphaFoldDB" id="A0A495Q8S5"/>
<protein>
    <submittedName>
        <fullName evidence="2">Uncharacterized protein</fullName>
    </submittedName>
</protein>